<accession>A0A937CRF7</accession>
<sequence>MNRFSLAVLAVFVASPAVAADIATEPTPSPIVEEATAYDWTGAYIGIHKGGGWLNGDFSIPGASASENFNGFLMGTFGGYNFTFDNFVIGVEGDVSYNWNDNRYHAFGTHGDIGTDWAGSLRGRVGYAFDQTLIYATGGWAATRGVIDTPFGDEDRTFNGWTAGAGIDWAVTQNIFVRGEYRFSDYDNKTVRGVDVELDQHQATIGVAYKF</sequence>
<evidence type="ECO:0000256" key="4">
    <source>
        <dbReference type="ARBA" id="ARBA00023237"/>
    </source>
</evidence>
<feature type="chain" id="PRO_5038131797" evidence="6">
    <location>
        <begin position="20"/>
        <end position="211"/>
    </location>
</feature>
<dbReference type="PANTHER" id="PTHR34001:SF3">
    <property type="entry name" value="BLL7405 PROTEIN"/>
    <property type="match status" value="1"/>
</dbReference>
<evidence type="ECO:0000256" key="5">
    <source>
        <dbReference type="ARBA" id="ARBA00038306"/>
    </source>
</evidence>
<dbReference type="GO" id="GO:0009279">
    <property type="term" value="C:cell outer membrane"/>
    <property type="evidence" value="ECO:0007669"/>
    <property type="project" value="UniProtKB-SubCell"/>
</dbReference>
<evidence type="ECO:0000313" key="8">
    <source>
        <dbReference type="EMBL" id="MBL0375413.1"/>
    </source>
</evidence>
<gene>
    <name evidence="8" type="ORF">JJB09_25720</name>
</gene>
<evidence type="ECO:0000313" key="9">
    <source>
        <dbReference type="Proteomes" id="UP000633219"/>
    </source>
</evidence>
<feature type="signal peptide" evidence="6">
    <location>
        <begin position="1"/>
        <end position="19"/>
    </location>
</feature>
<dbReference type="Gene3D" id="2.40.160.20">
    <property type="match status" value="1"/>
</dbReference>
<dbReference type="InterPro" id="IPR051692">
    <property type="entry name" value="OMP-like"/>
</dbReference>
<keyword evidence="3" id="KW-0472">Membrane</keyword>
<feature type="domain" description="Outer membrane protein beta-barrel" evidence="7">
    <location>
        <begin position="21"/>
        <end position="211"/>
    </location>
</feature>
<comment type="similarity">
    <text evidence="5">Belongs to the Omp25/RopB family.</text>
</comment>
<keyword evidence="9" id="KW-1185">Reference proteome</keyword>
<dbReference type="AlphaFoldDB" id="A0A937CRF7"/>
<comment type="caution">
    <text evidence="8">The sequence shown here is derived from an EMBL/GenBank/DDBJ whole genome shotgun (WGS) entry which is preliminary data.</text>
</comment>
<dbReference type="EMBL" id="JAEQNC010000024">
    <property type="protein sequence ID" value="MBL0375413.1"/>
    <property type="molecule type" value="Genomic_DNA"/>
</dbReference>
<evidence type="ECO:0000256" key="3">
    <source>
        <dbReference type="ARBA" id="ARBA00023136"/>
    </source>
</evidence>
<keyword evidence="4" id="KW-0998">Cell outer membrane</keyword>
<dbReference type="SUPFAM" id="SSF56925">
    <property type="entry name" value="OMPA-like"/>
    <property type="match status" value="1"/>
</dbReference>
<keyword evidence="2 6" id="KW-0732">Signal</keyword>
<evidence type="ECO:0000256" key="1">
    <source>
        <dbReference type="ARBA" id="ARBA00004442"/>
    </source>
</evidence>
<reference evidence="8" key="1">
    <citation type="submission" date="2021-01" db="EMBL/GenBank/DDBJ databases">
        <title>Rhizobium sp. strain KVB221 16S ribosomal RNA gene Genome sequencing and assembly.</title>
        <authorList>
            <person name="Kang M."/>
        </authorList>
    </citation>
    <scope>NUCLEOTIDE SEQUENCE</scope>
    <source>
        <strain evidence="8">KVB221</strain>
    </source>
</reference>
<evidence type="ECO:0000256" key="2">
    <source>
        <dbReference type="ARBA" id="ARBA00022729"/>
    </source>
</evidence>
<dbReference type="InterPro" id="IPR027385">
    <property type="entry name" value="Beta-barrel_OMP"/>
</dbReference>
<evidence type="ECO:0000256" key="6">
    <source>
        <dbReference type="SAM" id="SignalP"/>
    </source>
</evidence>
<evidence type="ECO:0000259" key="7">
    <source>
        <dbReference type="Pfam" id="PF13505"/>
    </source>
</evidence>
<organism evidence="8 9">
    <name type="scientific">Rhizobium setariae</name>
    <dbReference type="NCBI Taxonomy" id="2801340"/>
    <lineage>
        <taxon>Bacteria</taxon>
        <taxon>Pseudomonadati</taxon>
        <taxon>Pseudomonadota</taxon>
        <taxon>Alphaproteobacteria</taxon>
        <taxon>Hyphomicrobiales</taxon>
        <taxon>Rhizobiaceae</taxon>
        <taxon>Rhizobium/Agrobacterium group</taxon>
        <taxon>Rhizobium</taxon>
    </lineage>
</organism>
<proteinExistence type="inferred from homology"/>
<dbReference type="Proteomes" id="UP000633219">
    <property type="component" value="Unassembled WGS sequence"/>
</dbReference>
<dbReference type="InterPro" id="IPR011250">
    <property type="entry name" value="OMP/PagP_B-barrel"/>
</dbReference>
<protein>
    <submittedName>
        <fullName evidence="8">Porin family protein</fullName>
    </submittedName>
</protein>
<dbReference type="PANTHER" id="PTHR34001">
    <property type="entry name" value="BLL7405 PROTEIN"/>
    <property type="match status" value="1"/>
</dbReference>
<dbReference type="Pfam" id="PF13505">
    <property type="entry name" value="OMP_b-brl"/>
    <property type="match status" value="1"/>
</dbReference>
<dbReference type="RefSeq" id="WP_201663960.1">
    <property type="nucleotide sequence ID" value="NZ_JAEQNC010000024.1"/>
</dbReference>
<name>A0A937CRF7_9HYPH</name>
<comment type="subcellular location">
    <subcellularLocation>
        <location evidence="1">Cell outer membrane</location>
    </subcellularLocation>
</comment>